<dbReference type="AlphaFoldDB" id="E0UC92"/>
<dbReference type="HOGENOM" id="CLU_996767_0_0_3"/>
<sequence>MEKFQRKTDGKIFNANLAFIGFCFVIGLTGFGYILAILPGISPPIPGASATCITGPWKWGLITTHVLTFVLIPLAMRIFYQSLKNLGLPLKAIFGSQLGLAFIMVAIASEIGWHVTQCWYYYNDFTMLNFMFYFFLISAFALWSDSLAKKDTMLTKAVNLVFAISLLVVSLLYPLGYAHNNSSFKIPIYIALTIVFSVLTYRGYKLLKDWKVILVPFFSVGVNLTFIFLLDQYGGNPYSDPQITFNALFHILHDLCGTEAGVAIFTWLVYRQGILGEFPTATVPLEQS</sequence>
<dbReference type="OrthoDB" id="517254at2"/>
<reference evidence="3" key="1">
    <citation type="journal article" date="2011" name="MBio">
        <title>Novel metabolic attributes of the genus Cyanothece, comprising a group of unicellular nitrogen-fixing Cyanobacteria.</title>
        <authorList>
            <person name="Bandyopadhyay A."/>
            <person name="Elvitigala T."/>
            <person name="Welsh E."/>
            <person name="Stockel J."/>
            <person name="Liberton M."/>
            <person name="Min H."/>
            <person name="Sherman L.A."/>
            <person name="Pakrasi H.B."/>
        </authorList>
    </citation>
    <scope>NUCLEOTIDE SEQUENCE [LARGE SCALE GENOMIC DNA]</scope>
    <source>
        <strain evidence="3">PCC 7822</strain>
    </source>
</reference>
<evidence type="ECO:0000313" key="2">
    <source>
        <dbReference type="EMBL" id="ADN12849.1"/>
    </source>
</evidence>
<evidence type="ECO:0000313" key="3">
    <source>
        <dbReference type="Proteomes" id="UP000008206"/>
    </source>
</evidence>
<dbReference type="eggNOG" id="ENOG502ZAIB">
    <property type="taxonomic scope" value="Bacteria"/>
</dbReference>
<protein>
    <submittedName>
        <fullName evidence="2">Uncharacterized protein</fullName>
    </submittedName>
</protein>
<dbReference type="Proteomes" id="UP000008206">
    <property type="component" value="Chromosome"/>
</dbReference>
<accession>E0UC92</accession>
<name>E0UC92_GLOV7</name>
<feature type="transmembrane region" description="Helical" evidence="1">
    <location>
        <begin position="157"/>
        <end position="178"/>
    </location>
</feature>
<dbReference type="RefSeq" id="WP_013320959.1">
    <property type="nucleotide sequence ID" value="NC_014501.1"/>
</dbReference>
<feature type="transmembrane region" description="Helical" evidence="1">
    <location>
        <begin position="125"/>
        <end position="145"/>
    </location>
</feature>
<feature type="transmembrane region" description="Helical" evidence="1">
    <location>
        <begin position="59"/>
        <end position="80"/>
    </location>
</feature>
<proteinExistence type="predicted"/>
<evidence type="ECO:0000256" key="1">
    <source>
        <dbReference type="SAM" id="Phobius"/>
    </source>
</evidence>
<gene>
    <name evidence="2" type="ordered locus">Cyan7822_0824</name>
</gene>
<feature type="transmembrane region" description="Helical" evidence="1">
    <location>
        <begin position="250"/>
        <end position="270"/>
    </location>
</feature>
<dbReference type="STRING" id="497965.Cyan7822_0824"/>
<keyword evidence="1" id="KW-1133">Transmembrane helix</keyword>
<keyword evidence="3" id="KW-1185">Reference proteome</keyword>
<feature type="transmembrane region" description="Helical" evidence="1">
    <location>
        <begin position="213"/>
        <end position="230"/>
    </location>
</feature>
<feature type="transmembrane region" description="Helical" evidence="1">
    <location>
        <begin position="184"/>
        <end position="201"/>
    </location>
</feature>
<feature type="transmembrane region" description="Helical" evidence="1">
    <location>
        <begin position="92"/>
        <end position="113"/>
    </location>
</feature>
<organism evidence="2 3">
    <name type="scientific">Gloeothece verrucosa (strain PCC 7822)</name>
    <name type="common">Cyanothece sp. (strain PCC 7822)</name>
    <dbReference type="NCBI Taxonomy" id="497965"/>
    <lineage>
        <taxon>Bacteria</taxon>
        <taxon>Bacillati</taxon>
        <taxon>Cyanobacteriota</taxon>
        <taxon>Cyanophyceae</taxon>
        <taxon>Oscillatoriophycideae</taxon>
        <taxon>Chroococcales</taxon>
        <taxon>Aphanothecaceae</taxon>
        <taxon>Gloeothece</taxon>
        <taxon>Gloeothece verrucosa</taxon>
    </lineage>
</organism>
<keyword evidence="1" id="KW-0812">Transmembrane</keyword>
<feature type="transmembrane region" description="Helical" evidence="1">
    <location>
        <begin position="12"/>
        <end position="39"/>
    </location>
</feature>
<dbReference type="KEGG" id="cyj:Cyan7822_0824"/>
<dbReference type="EMBL" id="CP002198">
    <property type="protein sequence ID" value="ADN12849.1"/>
    <property type="molecule type" value="Genomic_DNA"/>
</dbReference>
<keyword evidence="1" id="KW-0472">Membrane</keyword>